<dbReference type="GO" id="GO:0004527">
    <property type="term" value="F:exonuclease activity"/>
    <property type="evidence" value="ECO:0007669"/>
    <property type="project" value="UniProtKB-KW"/>
</dbReference>
<evidence type="ECO:0000256" key="3">
    <source>
        <dbReference type="ARBA" id="ARBA00022722"/>
    </source>
</evidence>
<sequence>MSAHFSLSGRPHTVIGKPLMKRANETSSLSVPSKKTGAIEDSVPILEQGKIYFTPIGGITVPRQESEGALGLNEVISAIRPIDSLHLSFLLDFQFLISCYPSQLKDKPITLVVGEKDAKKLRQNSYTYPNVEVLGAPLPIPYGVHHTKMGIFESEDGKVHVIVSTANLTTDDWEFKTQQFYYAVGNKMESEDVTPTSLFQADLIVYFGQYRFLLEKWRNLIKRTDFTAVADRLVFSTPGNHFGVPVERLGHPRLKNLLKEVFPTVEPMLPLERCTFIAQCSSIGSLGPQPINWFRGEFLKSLEANNPSPANRPAKFHFIFPCVEDVRNSCQGYMSGGSISYRSSVHKRQAWLQVWMCKWRSYRKRRTLAMPHCKTYVKFDHKIPQWQLLTSANLSKAAWGELTVN</sequence>
<evidence type="ECO:0000256" key="4">
    <source>
        <dbReference type="ARBA" id="ARBA00022763"/>
    </source>
</evidence>
<evidence type="ECO:0000313" key="14">
    <source>
        <dbReference type="Proteomes" id="UP000005237"/>
    </source>
</evidence>
<evidence type="ECO:0000313" key="13">
    <source>
        <dbReference type="EnsemblMetazoa" id="CJA02862b.1"/>
    </source>
</evidence>
<keyword evidence="8" id="KW-0539">Nucleus</keyword>
<evidence type="ECO:0000256" key="9">
    <source>
        <dbReference type="PIRSR" id="PIRSR610347-1"/>
    </source>
</evidence>
<dbReference type="EnsemblMetazoa" id="CJA02862b.1">
    <property type="protein sequence ID" value="CJA02862b.1"/>
    <property type="gene ID" value="WBGene00122066"/>
</dbReference>
<evidence type="ECO:0000256" key="8">
    <source>
        <dbReference type="ARBA" id="ARBA00023242"/>
    </source>
</evidence>
<accession>A0A8R1DHV5</accession>
<dbReference type="Pfam" id="PF06087">
    <property type="entry name" value="Tyr-DNA_phospho"/>
    <property type="match status" value="1"/>
</dbReference>
<dbReference type="Proteomes" id="UP000005237">
    <property type="component" value="Unassembled WGS sequence"/>
</dbReference>
<dbReference type="PANTHER" id="PTHR12415:SF0">
    <property type="entry name" value="TYROSYL-DNA PHOSPHODIESTERASE 1"/>
    <property type="match status" value="1"/>
</dbReference>
<feature type="site" description="Interaction with DNA" evidence="11">
    <location>
        <position position="395"/>
    </location>
</feature>
<evidence type="ECO:0000256" key="7">
    <source>
        <dbReference type="ARBA" id="ARBA00023204"/>
    </source>
</evidence>
<evidence type="ECO:0000256" key="5">
    <source>
        <dbReference type="ARBA" id="ARBA00022801"/>
    </source>
</evidence>
<proteinExistence type="inferred from homology"/>
<keyword evidence="14" id="KW-1185">Reference proteome</keyword>
<feature type="active site" description="Proton donor/acceptor" evidence="9">
    <location>
        <position position="372"/>
    </location>
</feature>
<reference evidence="14" key="1">
    <citation type="submission" date="2010-08" db="EMBL/GenBank/DDBJ databases">
        <authorList>
            <consortium name="Caenorhabditis japonica Sequencing Consortium"/>
            <person name="Wilson R.K."/>
        </authorList>
    </citation>
    <scope>NUCLEOTIDE SEQUENCE [LARGE SCALE GENOMIC DNA]</scope>
    <source>
        <strain evidence="14">DF5081</strain>
    </source>
</reference>
<feature type="active site" description="Nucleophile" evidence="9">
    <location>
        <position position="146"/>
    </location>
</feature>
<dbReference type="InterPro" id="IPR001736">
    <property type="entry name" value="PLipase_D/transphosphatidylase"/>
</dbReference>
<evidence type="ECO:0000256" key="2">
    <source>
        <dbReference type="ARBA" id="ARBA00010205"/>
    </source>
</evidence>
<evidence type="ECO:0000256" key="6">
    <source>
        <dbReference type="ARBA" id="ARBA00022839"/>
    </source>
</evidence>
<comment type="similarity">
    <text evidence="2">Belongs to the tyrosyl-DNA phosphodiesterase family.</text>
</comment>
<evidence type="ECO:0000256" key="1">
    <source>
        <dbReference type="ARBA" id="ARBA00004123"/>
    </source>
</evidence>
<feature type="binding site" evidence="10">
    <location>
        <position position="148"/>
    </location>
    <ligand>
        <name>substrate</name>
    </ligand>
</feature>
<protein>
    <submittedName>
        <fullName evidence="13">PLD phosphodiesterase domain-containing protein</fullName>
    </submittedName>
</protein>
<evidence type="ECO:0000259" key="12">
    <source>
        <dbReference type="PROSITE" id="PS50035"/>
    </source>
</evidence>
<dbReference type="Gene3D" id="3.30.870.10">
    <property type="entry name" value="Endonuclease Chain A"/>
    <property type="match status" value="2"/>
</dbReference>
<dbReference type="GO" id="GO:0005634">
    <property type="term" value="C:nucleus"/>
    <property type="evidence" value="ECO:0007669"/>
    <property type="project" value="UniProtKB-SubCell"/>
</dbReference>
<dbReference type="AlphaFoldDB" id="A0A8R1DHV5"/>
<keyword evidence="7" id="KW-0234">DNA repair</keyword>
<evidence type="ECO:0000256" key="10">
    <source>
        <dbReference type="PIRSR" id="PIRSR610347-2"/>
    </source>
</evidence>
<evidence type="ECO:0000256" key="11">
    <source>
        <dbReference type="PIRSR" id="PIRSR610347-3"/>
    </source>
</evidence>
<dbReference type="InterPro" id="IPR010347">
    <property type="entry name" value="Tdp1"/>
</dbReference>
<feature type="binding site" evidence="10">
    <location>
        <position position="374"/>
    </location>
    <ligand>
        <name>substrate</name>
    </ligand>
</feature>
<name>A0A8R1DHV5_CAEJA</name>
<dbReference type="PROSITE" id="PS50035">
    <property type="entry name" value="PLD"/>
    <property type="match status" value="1"/>
</dbReference>
<keyword evidence="4" id="KW-0227">DNA damage</keyword>
<feature type="domain" description="PLD phosphodiesterase" evidence="12">
    <location>
        <begin position="141"/>
        <end position="172"/>
    </location>
</feature>
<dbReference type="GO" id="GO:0003697">
    <property type="term" value="F:single-stranded DNA binding"/>
    <property type="evidence" value="ECO:0007669"/>
    <property type="project" value="TreeGrafter"/>
</dbReference>
<dbReference type="SUPFAM" id="SSF56024">
    <property type="entry name" value="Phospholipase D/nuclease"/>
    <property type="match status" value="2"/>
</dbReference>
<dbReference type="GO" id="GO:0017005">
    <property type="term" value="F:3'-tyrosyl-DNA phosphodiesterase activity"/>
    <property type="evidence" value="ECO:0007669"/>
    <property type="project" value="TreeGrafter"/>
</dbReference>
<dbReference type="GO" id="GO:0003690">
    <property type="term" value="F:double-stranded DNA binding"/>
    <property type="evidence" value="ECO:0007669"/>
    <property type="project" value="TreeGrafter"/>
</dbReference>
<dbReference type="GO" id="GO:0006281">
    <property type="term" value="P:DNA repair"/>
    <property type="evidence" value="ECO:0007669"/>
    <property type="project" value="UniProtKB-KW"/>
</dbReference>
<organism evidence="13 14">
    <name type="scientific">Caenorhabditis japonica</name>
    <dbReference type="NCBI Taxonomy" id="281687"/>
    <lineage>
        <taxon>Eukaryota</taxon>
        <taxon>Metazoa</taxon>
        <taxon>Ecdysozoa</taxon>
        <taxon>Nematoda</taxon>
        <taxon>Chromadorea</taxon>
        <taxon>Rhabditida</taxon>
        <taxon>Rhabditina</taxon>
        <taxon>Rhabditomorpha</taxon>
        <taxon>Rhabditoidea</taxon>
        <taxon>Rhabditidae</taxon>
        <taxon>Peloderinae</taxon>
        <taxon>Caenorhabditis</taxon>
    </lineage>
</organism>
<keyword evidence="5" id="KW-0378">Hydrolase</keyword>
<comment type="subcellular location">
    <subcellularLocation>
        <location evidence="1">Nucleus</location>
    </subcellularLocation>
</comment>
<reference evidence="13" key="2">
    <citation type="submission" date="2022-06" db="UniProtKB">
        <authorList>
            <consortium name="EnsemblMetazoa"/>
        </authorList>
    </citation>
    <scope>IDENTIFICATION</scope>
    <source>
        <strain evidence="13">DF5081</strain>
    </source>
</reference>
<keyword evidence="3" id="KW-0540">Nuclease</keyword>
<dbReference type="PANTHER" id="PTHR12415">
    <property type="entry name" value="TYROSYL-DNA PHOSPHODIESTERASE 1"/>
    <property type="match status" value="1"/>
</dbReference>
<keyword evidence="6" id="KW-0269">Exonuclease</keyword>